<dbReference type="EMBL" id="GBRH01223667">
    <property type="protein sequence ID" value="JAD74228.1"/>
    <property type="molecule type" value="Transcribed_RNA"/>
</dbReference>
<reference evidence="1" key="2">
    <citation type="journal article" date="2015" name="Data Brief">
        <title>Shoot transcriptome of the giant reed, Arundo donax.</title>
        <authorList>
            <person name="Barrero R.A."/>
            <person name="Guerrero F.D."/>
            <person name="Moolhuijzen P."/>
            <person name="Goolsby J.A."/>
            <person name="Tidwell J."/>
            <person name="Bellgard S.E."/>
            <person name="Bellgard M.I."/>
        </authorList>
    </citation>
    <scope>NUCLEOTIDE SEQUENCE</scope>
    <source>
        <tissue evidence="1">Shoot tissue taken approximately 20 cm above the soil surface</tissue>
    </source>
</reference>
<dbReference type="AlphaFoldDB" id="A0A0A9CIE8"/>
<name>A0A0A9CIE8_ARUDO</name>
<organism evidence="1">
    <name type="scientific">Arundo donax</name>
    <name type="common">Giant reed</name>
    <name type="synonym">Donax arundinaceus</name>
    <dbReference type="NCBI Taxonomy" id="35708"/>
    <lineage>
        <taxon>Eukaryota</taxon>
        <taxon>Viridiplantae</taxon>
        <taxon>Streptophyta</taxon>
        <taxon>Embryophyta</taxon>
        <taxon>Tracheophyta</taxon>
        <taxon>Spermatophyta</taxon>
        <taxon>Magnoliopsida</taxon>
        <taxon>Liliopsida</taxon>
        <taxon>Poales</taxon>
        <taxon>Poaceae</taxon>
        <taxon>PACMAD clade</taxon>
        <taxon>Arundinoideae</taxon>
        <taxon>Arundineae</taxon>
        <taxon>Arundo</taxon>
    </lineage>
</organism>
<accession>A0A0A9CIE8</accession>
<protein>
    <submittedName>
        <fullName evidence="1">Uncharacterized protein</fullName>
    </submittedName>
</protein>
<sequence length="31" mass="3309">MSSEIAASTDSARDAFLACASLLCIQDFQEN</sequence>
<evidence type="ECO:0000313" key="1">
    <source>
        <dbReference type="EMBL" id="JAD74228.1"/>
    </source>
</evidence>
<reference evidence="1" key="1">
    <citation type="submission" date="2014-09" db="EMBL/GenBank/DDBJ databases">
        <authorList>
            <person name="Magalhaes I.L.F."/>
            <person name="Oliveira U."/>
            <person name="Santos F.R."/>
            <person name="Vidigal T.H.D.A."/>
            <person name="Brescovit A.D."/>
            <person name="Santos A.J."/>
        </authorList>
    </citation>
    <scope>NUCLEOTIDE SEQUENCE</scope>
    <source>
        <tissue evidence="1">Shoot tissue taken approximately 20 cm above the soil surface</tissue>
    </source>
</reference>
<proteinExistence type="predicted"/>